<dbReference type="Proteomes" id="UP000027138">
    <property type="component" value="Unassembled WGS sequence"/>
</dbReference>
<sequence length="73" mass="8111">MENNVGDLLVLPNGPITRSHDKRYGAAMSLYVQVQITQELHGVVFNKCCEELEGIPRLFTMLEACAYGVARPC</sequence>
<proteinExistence type="predicted"/>
<gene>
    <name evidence="1" type="ORF">JCGZ_05192</name>
</gene>
<dbReference type="AlphaFoldDB" id="A0A067KQ30"/>
<evidence type="ECO:0000313" key="1">
    <source>
        <dbReference type="EMBL" id="KDP38306.1"/>
    </source>
</evidence>
<protein>
    <submittedName>
        <fullName evidence="1">Uncharacterized protein</fullName>
    </submittedName>
</protein>
<name>A0A067KQ30_JATCU</name>
<dbReference type="EMBL" id="KK914367">
    <property type="protein sequence ID" value="KDP38306.1"/>
    <property type="molecule type" value="Genomic_DNA"/>
</dbReference>
<keyword evidence="2" id="KW-1185">Reference proteome</keyword>
<dbReference type="OrthoDB" id="1732171at2759"/>
<evidence type="ECO:0000313" key="2">
    <source>
        <dbReference type="Proteomes" id="UP000027138"/>
    </source>
</evidence>
<reference evidence="1 2" key="1">
    <citation type="journal article" date="2014" name="PLoS ONE">
        <title>Global Analysis of Gene Expression Profiles in Physic Nut (Jatropha curcas L.) Seedlings Exposed to Salt Stress.</title>
        <authorList>
            <person name="Zhang L."/>
            <person name="Zhang C."/>
            <person name="Wu P."/>
            <person name="Chen Y."/>
            <person name="Li M."/>
            <person name="Jiang H."/>
            <person name="Wu G."/>
        </authorList>
    </citation>
    <scope>NUCLEOTIDE SEQUENCE [LARGE SCALE GENOMIC DNA]</scope>
    <source>
        <strain evidence="2">cv. GZQX0401</strain>
        <tissue evidence="1">Young leaves</tissue>
    </source>
</reference>
<accession>A0A067KQ30</accession>
<organism evidence="1 2">
    <name type="scientific">Jatropha curcas</name>
    <name type="common">Barbados nut</name>
    <dbReference type="NCBI Taxonomy" id="180498"/>
    <lineage>
        <taxon>Eukaryota</taxon>
        <taxon>Viridiplantae</taxon>
        <taxon>Streptophyta</taxon>
        <taxon>Embryophyta</taxon>
        <taxon>Tracheophyta</taxon>
        <taxon>Spermatophyta</taxon>
        <taxon>Magnoliopsida</taxon>
        <taxon>eudicotyledons</taxon>
        <taxon>Gunneridae</taxon>
        <taxon>Pentapetalae</taxon>
        <taxon>rosids</taxon>
        <taxon>fabids</taxon>
        <taxon>Malpighiales</taxon>
        <taxon>Euphorbiaceae</taxon>
        <taxon>Crotonoideae</taxon>
        <taxon>Jatropheae</taxon>
        <taxon>Jatropha</taxon>
    </lineage>
</organism>